<evidence type="ECO:0000259" key="1">
    <source>
        <dbReference type="Pfam" id="PF04230"/>
    </source>
</evidence>
<comment type="caution">
    <text evidence="2">The sequence shown here is derived from an EMBL/GenBank/DDBJ whole genome shotgun (WGS) entry which is preliminary data.</text>
</comment>
<dbReference type="Proteomes" id="UP000248021">
    <property type="component" value="Unassembled WGS sequence"/>
</dbReference>
<dbReference type="AlphaFoldDB" id="A0A2V3U0P5"/>
<proteinExistence type="predicted"/>
<accession>A0A2V3U0P5</accession>
<dbReference type="Pfam" id="PF04230">
    <property type="entry name" value="PS_pyruv_trans"/>
    <property type="match status" value="1"/>
</dbReference>
<dbReference type="RefSeq" id="WP_170147364.1">
    <property type="nucleotide sequence ID" value="NZ_JAHBRY010000001.1"/>
</dbReference>
<feature type="domain" description="Polysaccharide pyruvyl transferase" evidence="1">
    <location>
        <begin position="152"/>
        <end position="200"/>
    </location>
</feature>
<gene>
    <name evidence="2" type="ORF">C7450_109289</name>
</gene>
<keyword evidence="2" id="KW-0808">Transferase</keyword>
<name>A0A2V3U0P5_9HYPH</name>
<keyword evidence="3" id="KW-1185">Reference proteome</keyword>
<dbReference type="InterPro" id="IPR007345">
    <property type="entry name" value="Polysacch_pyruvyl_Trfase"/>
</dbReference>
<evidence type="ECO:0000313" key="3">
    <source>
        <dbReference type="Proteomes" id="UP000248021"/>
    </source>
</evidence>
<evidence type="ECO:0000313" key="2">
    <source>
        <dbReference type="EMBL" id="PXW55875.1"/>
    </source>
</evidence>
<dbReference type="GO" id="GO:0016740">
    <property type="term" value="F:transferase activity"/>
    <property type="evidence" value="ECO:0007669"/>
    <property type="project" value="UniProtKB-KW"/>
</dbReference>
<protein>
    <submittedName>
        <fullName evidence="2">Polysaccharide pyruvyl transferase</fullName>
    </submittedName>
</protein>
<dbReference type="EMBL" id="QJJK01000009">
    <property type="protein sequence ID" value="PXW55875.1"/>
    <property type="molecule type" value="Genomic_DNA"/>
</dbReference>
<organism evidence="2 3">
    <name type="scientific">Chelatococcus asaccharovorans</name>
    <dbReference type="NCBI Taxonomy" id="28210"/>
    <lineage>
        <taxon>Bacteria</taxon>
        <taxon>Pseudomonadati</taxon>
        <taxon>Pseudomonadota</taxon>
        <taxon>Alphaproteobacteria</taxon>
        <taxon>Hyphomicrobiales</taxon>
        <taxon>Chelatococcaceae</taxon>
        <taxon>Chelatococcus</taxon>
    </lineage>
</organism>
<reference evidence="2 3" key="1">
    <citation type="submission" date="2018-05" db="EMBL/GenBank/DDBJ databases">
        <title>Genomic Encyclopedia of Type Strains, Phase IV (KMG-IV): sequencing the most valuable type-strain genomes for metagenomic binning, comparative biology and taxonomic classification.</title>
        <authorList>
            <person name="Goeker M."/>
        </authorList>
    </citation>
    <scope>NUCLEOTIDE SEQUENCE [LARGE SCALE GENOMIC DNA]</scope>
    <source>
        <strain evidence="2 3">DSM 6462</strain>
    </source>
</reference>
<sequence length="403" mass="44494">MLYREQPTRTVPYRYYNVIRNCGDAISAYILKDQFAATGVFAESSQPHLLPIGSIFFMANANSYIWGSGVLSPSVALGAIDVTKIRALRGELTRDHLRSAGLQVPDVPLGDPGILVKRLVSPDHMRVRYRAAVVPHHSSLHSKAFDAFRASDEFCVVDMMDDSLRPLEQIAQSEVVISQSLHGLVFAEALGRPSLWISNRNEPVWNFKFNDWFSMMKNPQREPVAIAGKPGDLIAQAEHRVSKINEAELVGAFPSELIDGQAPLLMDFDVCRSLSPWQIFVEQPLALKVEPSQQDLAAFAKRMRQLRAAAFTGFAEPAYLAAYPLSQKNRPGRADLLAIQRFMDERRNFDFVWIPERSEPAGVSGLTINPAETKLGAGGLPPGGFVIRPSGFLSANSTYAVVG</sequence>